<proteinExistence type="predicted"/>
<protein>
    <submittedName>
        <fullName evidence="1">Uncharacterized protein</fullName>
    </submittedName>
</protein>
<dbReference type="Gramene" id="LPERR06G10570.1">
    <property type="protein sequence ID" value="LPERR06G10570.1"/>
    <property type="gene ID" value="LPERR06G10570"/>
</dbReference>
<dbReference type="AlphaFoldDB" id="A0A0D9WPL6"/>
<name>A0A0D9WPL6_9ORYZ</name>
<evidence type="ECO:0000313" key="2">
    <source>
        <dbReference type="Proteomes" id="UP000032180"/>
    </source>
</evidence>
<sequence length="71" mass="7343">MVDPVAYGLAAPLLHRHQSAPSRSHSSAVPHGGNIGSRGLIFWCGEGAKLRSKFTDGLSAQKKSPTGGASM</sequence>
<dbReference type="HOGENOM" id="CLU_2743673_0_0_1"/>
<reference evidence="2" key="2">
    <citation type="submission" date="2013-12" db="EMBL/GenBank/DDBJ databases">
        <authorList>
            <person name="Yu Y."/>
            <person name="Lee S."/>
            <person name="de Baynast K."/>
            <person name="Wissotski M."/>
            <person name="Liu L."/>
            <person name="Talag J."/>
            <person name="Goicoechea J."/>
            <person name="Angelova A."/>
            <person name="Jetty R."/>
            <person name="Kudrna D."/>
            <person name="Golser W."/>
            <person name="Rivera L."/>
            <person name="Zhang J."/>
            <person name="Wing R."/>
        </authorList>
    </citation>
    <scope>NUCLEOTIDE SEQUENCE</scope>
</reference>
<dbReference type="EnsemblPlants" id="LPERR06G10570.1">
    <property type="protein sequence ID" value="LPERR06G10570.1"/>
    <property type="gene ID" value="LPERR06G10570"/>
</dbReference>
<accession>A0A0D9WPL6</accession>
<keyword evidence="2" id="KW-1185">Reference proteome</keyword>
<evidence type="ECO:0000313" key="1">
    <source>
        <dbReference type="EnsemblPlants" id="LPERR06G10570.1"/>
    </source>
</evidence>
<dbReference type="Proteomes" id="UP000032180">
    <property type="component" value="Chromosome 6"/>
</dbReference>
<reference evidence="1 2" key="1">
    <citation type="submission" date="2012-08" db="EMBL/GenBank/DDBJ databases">
        <title>Oryza genome evolution.</title>
        <authorList>
            <person name="Wing R.A."/>
        </authorList>
    </citation>
    <scope>NUCLEOTIDE SEQUENCE</scope>
</reference>
<organism evidence="1 2">
    <name type="scientific">Leersia perrieri</name>
    <dbReference type="NCBI Taxonomy" id="77586"/>
    <lineage>
        <taxon>Eukaryota</taxon>
        <taxon>Viridiplantae</taxon>
        <taxon>Streptophyta</taxon>
        <taxon>Embryophyta</taxon>
        <taxon>Tracheophyta</taxon>
        <taxon>Spermatophyta</taxon>
        <taxon>Magnoliopsida</taxon>
        <taxon>Liliopsida</taxon>
        <taxon>Poales</taxon>
        <taxon>Poaceae</taxon>
        <taxon>BOP clade</taxon>
        <taxon>Oryzoideae</taxon>
        <taxon>Oryzeae</taxon>
        <taxon>Oryzinae</taxon>
        <taxon>Leersia</taxon>
    </lineage>
</organism>
<reference evidence="1" key="3">
    <citation type="submission" date="2015-04" db="UniProtKB">
        <authorList>
            <consortium name="EnsemblPlants"/>
        </authorList>
    </citation>
    <scope>IDENTIFICATION</scope>
</reference>